<gene>
    <name evidence="1" type="ORF">OLEA9_A056581</name>
</gene>
<organism evidence="1 2">
    <name type="scientific">Olea europaea subsp. europaea</name>
    <dbReference type="NCBI Taxonomy" id="158383"/>
    <lineage>
        <taxon>Eukaryota</taxon>
        <taxon>Viridiplantae</taxon>
        <taxon>Streptophyta</taxon>
        <taxon>Embryophyta</taxon>
        <taxon>Tracheophyta</taxon>
        <taxon>Spermatophyta</taxon>
        <taxon>Magnoliopsida</taxon>
        <taxon>eudicotyledons</taxon>
        <taxon>Gunneridae</taxon>
        <taxon>Pentapetalae</taxon>
        <taxon>asterids</taxon>
        <taxon>lamiids</taxon>
        <taxon>Lamiales</taxon>
        <taxon>Oleaceae</taxon>
        <taxon>Oleeae</taxon>
        <taxon>Olea</taxon>
    </lineage>
</organism>
<proteinExistence type="predicted"/>
<dbReference type="InterPro" id="IPR036047">
    <property type="entry name" value="F-box-like_dom_sf"/>
</dbReference>
<name>A0A8S0RJG8_OLEEU</name>
<accession>A0A8S0RJG8</accession>
<sequence length="264" mass="29550">MDGEKMTLNQEEELFSGIKFENGCFMEGCPDTERENLNGLYDSKSKKIDEDIDDLLPNDPFALELNGQEKDCNHDEGGSVVDAFFSALGYLGVRDLLSVEKVCNSLRDAVQNDPLLWNSLHPEPCGVNDTGPKCMVKSNPRLTKLSVPGCIKLNVEGLLCNLKVFKSVRIPALELSGESDVFTKAHLFLSKGQLPLFPPWLNSKQLDFSRTSYRKRGGDRAYVVALQIMAIGMVFRVNYEVFDTKAGEGRQQVIQQHHKDAYLL</sequence>
<dbReference type="AlphaFoldDB" id="A0A8S0RJG8"/>
<evidence type="ECO:0000313" key="1">
    <source>
        <dbReference type="EMBL" id="CAA2979395.1"/>
    </source>
</evidence>
<dbReference type="Proteomes" id="UP000594638">
    <property type="component" value="Unassembled WGS sequence"/>
</dbReference>
<keyword evidence="2" id="KW-1185">Reference proteome</keyword>
<protein>
    <submittedName>
        <fullName evidence="1">F-box SKIP14-like</fullName>
    </submittedName>
</protein>
<evidence type="ECO:0000313" key="2">
    <source>
        <dbReference type="Proteomes" id="UP000594638"/>
    </source>
</evidence>
<reference evidence="1 2" key="1">
    <citation type="submission" date="2019-12" db="EMBL/GenBank/DDBJ databases">
        <authorList>
            <person name="Alioto T."/>
            <person name="Alioto T."/>
            <person name="Gomez Garrido J."/>
        </authorList>
    </citation>
    <scope>NUCLEOTIDE SEQUENCE [LARGE SCALE GENOMIC DNA]</scope>
</reference>
<comment type="caution">
    <text evidence="1">The sequence shown here is derived from an EMBL/GenBank/DDBJ whole genome shotgun (WGS) entry which is preliminary data.</text>
</comment>
<dbReference type="EMBL" id="CACTIH010003629">
    <property type="protein sequence ID" value="CAA2979395.1"/>
    <property type="molecule type" value="Genomic_DNA"/>
</dbReference>
<dbReference type="SUPFAM" id="SSF81383">
    <property type="entry name" value="F-box domain"/>
    <property type="match status" value="1"/>
</dbReference>
<dbReference type="Gramene" id="OE9A056581T1">
    <property type="protein sequence ID" value="OE9A056581C1"/>
    <property type="gene ID" value="OE9A056581"/>
</dbReference>